<feature type="transmembrane region" description="Helical" evidence="1">
    <location>
        <begin position="30"/>
        <end position="52"/>
    </location>
</feature>
<evidence type="ECO:0000256" key="1">
    <source>
        <dbReference type="SAM" id="Phobius"/>
    </source>
</evidence>
<dbReference type="EMBL" id="BPQM01000026">
    <property type="protein sequence ID" value="GJD77961.1"/>
    <property type="molecule type" value="Genomic_DNA"/>
</dbReference>
<dbReference type="AlphaFoldDB" id="A0AA37HM81"/>
<evidence type="ECO:0000313" key="3">
    <source>
        <dbReference type="Proteomes" id="UP001055108"/>
    </source>
</evidence>
<sequence length="54" mass="5476">MAGAVFLMGLAALFTERAYRADAAGLAVPAPAIAAIGCLLVGSLILFVLALMRL</sequence>
<proteinExistence type="predicted"/>
<dbReference type="RefSeq" id="WP_238301692.1">
    <property type="nucleotide sequence ID" value="NZ_BPQM01000026.1"/>
</dbReference>
<accession>A0AA37HM81</accession>
<dbReference type="Proteomes" id="UP001055108">
    <property type="component" value="Unassembled WGS sequence"/>
</dbReference>
<gene>
    <name evidence="2" type="ORF">NBEOAGPD_1173</name>
</gene>
<evidence type="ECO:0000313" key="2">
    <source>
        <dbReference type="EMBL" id="GJD77961.1"/>
    </source>
</evidence>
<comment type="caution">
    <text evidence="2">The sequence shown here is derived from an EMBL/GenBank/DDBJ whole genome shotgun (WGS) entry which is preliminary data.</text>
</comment>
<organism evidence="2 3">
    <name type="scientific">Methylobacterium gregans</name>
    <dbReference type="NCBI Taxonomy" id="374424"/>
    <lineage>
        <taxon>Bacteria</taxon>
        <taxon>Pseudomonadati</taxon>
        <taxon>Pseudomonadota</taxon>
        <taxon>Alphaproteobacteria</taxon>
        <taxon>Hyphomicrobiales</taxon>
        <taxon>Methylobacteriaceae</taxon>
        <taxon>Methylobacterium</taxon>
    </lineage>
</organism>
<keyword evidence="1" id="KW-1133">Transmembrane helix</keyword>
<keyword evidence="1" id="KW-0472">Membrane</keyword>
<keyword evidence="3" id="KW-1185">Reference proteome</keyword>
<protein>
    <submittedName>
        <fullName evidence="2">Uncharacterized protein</fullName>
    </submittedName>
</protein>
<reference evidence="2" key="1">
    <citation type="journal article" date="2016" name="Front. Microbiol.">
        <title>Genome Sequence of the Piezophilic, Mesophilic Sulfate-Reducing Bacterium Desulfovibrio indicus J2T.</title>
        <authorList>
            <person name="Cao J."/>
            <person name="Maignien L."/>
            <person name="Shao Z."/>
            <person name="Alain K."/>
            <person name="Jebbar M."/>
        </authorList>
    </citation>
    <scope>NUCLEOTIDE SEQUENCE</scope>
    <source>
        <strain evidence="2">NBRC 103626</strain>
    </source>
</reference>
<name>A0AA37HM81_9HYPH</name>
<reference evidence="2" key="2">
    <citation type="submission" date="2021-08" db="EMBL/GenBank/DDBJ databases">
        <authorList>
            <person name="Tani A."/>
            <person name="Ola A."/>
            <person name="Ogura Y."/>
            <person name="Katsura K."/>
            <person name="Hayashi T."/>
        </authorList>
    </citation>
    <scope>NUCLEOTIDE SEQUENCE</scope>
    <source>
        <strain evidence="2">NBRC 103626</strain>
    </source>
</reference>
<keyword evidence="1" id="KW-0812">Transmembrane</keyword>